<organism evidence="4 5">
    <name type="scientific">Nonomuraea jiangxiensis</name>
    <dbReference type="NCBI Taxonomy" id="633440"/>
    <lineage>
        <taxon>Bacteria</taxon>
        <taxon>Bacillati</taxon>
        <taxon>Actinomycetota</taxon>
        <taxon>Actinomycetes</taxon>
        <taxon>Streptosporangiales</taxon>
        <taxon>Streptosporangiaceae</taxon>
        <taxon>Nonomuraea</taxon>
    </lineage>
</organism>
<dbReference type="InterPro" id="IPR058548">
    <property type="entry name" value="MlaB-like_STAS"/>
</dbReference>
<comment type="similarity">
    <text evidence="1 2">Belongs to the anti-sigma-factor antagonist family.</text>
</comment>
<proteinExistence type="inferred from homology"/>
<evidence type="ECO:0000313" key="5">
    <source>
        <dbReference type="Proteomes" id="UP000199202"/>
    </source>
</evidence>
<evidence type="ECO:0000313" key="4">
    <source>
        <dbReference type="EMBL" id="SDK75565.1"/>
    </source>
</evidence>
<name>A0A1G9EHQ4_9ACTN</name>
<dbReference type="InterPro" id="IPR003658">
    <property type="entry name" value="Anti-sigma_ant"/>
</dbReference>
<feature type="domain" description="STAS" evidence="3">
    <location>
        <begin position="13"/>
        <end position="117"/>
    </location>
</feature>
<dbReference type="EMBL" id="FNDJ01000018">
    <property type="protein sequence ID" value="SDK75565.1"/>
    <property type="molecule type" value="Genomic_DNA"/>
</dbReference>
<dbReference type="Pfam" id="PF13466">
    <property type="entry name" value="STAS_2"/>
    <property type="match status" value="1"/>
</dbReference>
<dbReference type="Proteomes" id="UP000199202">
    <property type="component" value="Unassembled WGS sequence"/>
</dbReference>
<protein>
    <recommendedName>
        <fullName evidence="2">Anti-sigma factor antagonist</fullName>
    </recommendedName>
</protein>
<gene>
    <name evidence="4" type="ORF">SAMN05421869_118164</name>
</gene>
<dbReference type="NCBIfam" id="TIGR00377">
    <property type="entry name" value="ant_ant_sig"/>
    <property type="match status" value="1"/>
</dbReference>
<evidence type="ECO:0000256" key="2">
    <source>
        <dbReference type="RuleBase" id="RU003749"/>
    </source>
</evidence>
<dbReference type="CDD" id="cd07043">
    <property type="entry name" value="STAS_anti-anti-sigma_factors"/>
    <property type="match status" value="1"/>
</dbReference>
<dbReference type="PANTHER" id="PTHR33495">
    <property type="entry name" value="ANTI-SIGMA FACTOR ANTAGONIST TM_1081-RELATED-RELATED"/>
    <property type="match status" value="1"/>
</dbReference>
<dbReference type="GO" id="GO:0043856">
    <property type="term" value="F:anti-sigma factor antagonist activity"/>
    <property type="evidence" value="ECO:0007669"/>
    <property type="project" value="InterPro"/>
</dbReference>
<accession>A0A1G9EHQ4</accession>
<dbReference type="InterPro" id="IPR036513">
    <property type="entry name" value="STAS_dom_sf"/>
</dbReference>
<dbReference type="Gene3D" id="3.30.750.24">
    <property type="entry name" value="STAS domain"/>
    <property type="match status" value="1"/>
</dbReference>
<dbReference type="PANTHER" id="PTHR33495:SF2">
    <property type="entry name" value="ANTI-SIGMA FACTOR ANTAGONIST TM_1081-RELATED"/>
    <property type="match status" value="1"/>
</dbReference>
<dbReference type="AlphaFoldDB" id="A0A1G9EHQ4"/>
<sequence>MVTGVYVQEVVDLNVEVERGDSYALVRLDGDLDKVTAPLLKDALATLFAEGRVRVVVETTELEFCDSSGLWVLLEHQHRISERAGSLSLVGVHGVLERVLDVTGLRAAFDTVRPAEL</sequence>
<keyword evidence="5" id="KW-1185">Reference proteome</keyword>
<dbReference type="SUPFAM" id="SSF52091">
    <property type="entry name" value="SpoIIaa-like"/>
    <property type="match status" value="1"/>
</dbReference>
<evidence type="ECO:0000259" key="3">
    <source>
        <dbReference type="PROSITE" id="PS50801"/>
    </source>
</evidence>
<dbReference type="InterPro" id="IPR002645">
    <property type="entry name" value="STAS_dom"/>
</dbReference>
<dbReference type="STRING" id="633440.SAMN05421869_118164"/>
<dbReference type="PROSITE" id="PS50801">
    <property type="entry name" value="STAS"/>
    <property type="match status" value="1"/>
</dbReference>
<reference evidence="4 5" key="1">
    <citation type="submission" date="2016-10" db="EMBL/GenBank/DDBJ databases">
        <authorList>
            <person name="de Groot N.N."/>
        </authorList>
    </citation>
    <scope>NUCLEOTIDE SEQUENCE [LARGE SCALE GENOMIC DNA]</scope>
    <source>
        <strain evidence="4 5">CGMCC 4.6533</strain>
    </source>
</reference>
<evidence type="ECO:0000256" key="1">
    <source>
        <dbReference type="ARBA" id="ARBA00009013"/>
    </source>
</evidence>